<dbReference type="GO" id="GO:0004674">
    <property type="term" value="F:protein serine/threonine kinase activity"/>
    <property type="evidence" value="ECO:0007669"/>
    <property type="project" value="UniProtKB-KW"/>
</dbReference>
<dbReference type="SUPFAM" id="SSF56112">
    <property type="entry name" value="Protein kinase-like (PK-like)"/>
    <property type="match status" value="1"/>
</dbReference>
<dbReference type="InterPro" id="IPR000719">
    <property type="entry name" value="Prot_kinase_dom"/>
</dbReference>
<comment type="catalytic activity">
    <reaction evidence="10">
        <text>L-threonyl-[protein] + ATP = O-phospho-L-threonyl-[protein] + ADP + H(+)</text>
        <dbReference type="Rhea" id="RHEA:46608"/>
        <dbReference type="Rhea" id="RHEA-COMP:11060"/>
        <dbReference type="Rhea" id="RHEA-COMP:11605"/>
        <dbReference type="ChEBI" id="CHEBI:15378"/>
        <dbReference type="ChEBI" id="CHEBI:30013"/>
        <dbReference type="ChEBI" id="CHEBI:30616"/>
        <dbReference type="ChEBI" id="CHEBI:61977"/>
        <dbReference type="ChEBI" id="CHEBI:456216"/>
        <dbReference type="EC" id="2.7.11.1"/>
    </reaction>
</comment>
<keyword evidence="8" id="KW-0813">Transport</keyword>
<dbReference type="PANTHER" id="PTHR24348">
    <property type="entry name" value="SERINE/THREONINE-PROTEIN KINASE UNC-51-RELATED"/>
    <property type="match status" value="1"/>
</dbReference>
<keyword evidence="14" id="KW-1185">Reference proteome</keyword>
<dbReference type="GO" id="GO:0005776">
    <property type="term" value="C:autophagosome"/>
    <property type="evidence" value="ECO:0007669"/>
    <property type="project" value="TreeGrafter"/>
</dbReference>
<keyword evidence="4" id="KW-0808">Transferase</keyword>
<keyword evidence="6 13" id="KW-0418">Kinase</keyword>
<dbReference type="CDD" id="cd00180">
    <property type="entry name" value="PKc"/>
    <property type="match status" value="1"/>
</dbReference>
<evidence type="ECO:0000256" key="4">
    <source>
        <dbReference type="ARBA" id="ARBA00022679"/>
    </source>
</evidence>
<dbReference type="AlphaFoldDB" id="S3CQJ5"/>
<evidence type="ECO:0000256" key="5">
    <source>
        <dbReference type="ARBA" id="ARBA00022741"/>
    </source>
</evidence>
<dbReference type="GO" id="GO:0034045">
    <property type="term" value="C:phagophore assembly site membrane"/>
    <property type="evidence" value="ECO:0007669"/>
    <property type="project" value="UniProtKB-SubCell"/>
</dbReference>
<gene>
    <name evidence="13" type="ORF">F503_01646</name>
</gene>
<keyword evidence="3" id="KW-0723">Serine/threonine-protein kinase</keyword>
<dbReference type="PANTHER" id="PTHR24348:SF22">
    <property type="entry name" value="NON-SPECIFIC SERINE_THREONINE PROTEIN KINASE"/>
    <property type="match status" value="1"/>
</dbReference>
<protein>
    <recommendedName>
        <fullName evidence="2">non-specific serine/threonine protein kinase</fullName>
        <ecNumber evidence="2">2.7.11.1</ecNumber>
    </recommendedName>
    <alternativeName>
        <fullName evidence="9">Autophagy-related protein 1</fullName>
    </alternativeName>
</protein>
<dbReference type="GO" id="GO:0015031">
    <property type="term" value="P:protein transport"/>
    <property type="evidence" value="ECO:0007669"/>
    <property type="project" value="UniProtKB-KW"/>
</dbReference>
<evidence type="ECO:0000256" key="7">
    <source>
        <dbReference type="ARBA" id="ARBA00022840"/>
    </source>
</evidence>
<dbReference type="STRING" id="1262450.S3CQJ5"/>
<evidence type="ECO:0000256" key="2">
    <source>
        <dbReference type="ARBA" id="ARBA00012513"/>
    </source>
</evidence>
<evidence type="ECO:0000256" key="11">
    <source>
        <dbReference type="ARBA" id="ARBA00048679"/>
    </source>
</evidence>
<organism evidence="13 14">
    <name type="scientific">Ophiostoma piceae (strain UAMH 11346)</name>
    <name type="common">Sap stain fungus</name>
    <dbReference type="NCBI Taxonomy" id="1262450"/>
    <lineage>
        <taxon>Eukaryota</taxon>
        <taxon>Fungi</taxon>
        <taxon>Dikarya</taxon>
        <taxon>Ascomycota</taxon>
        <taxon>Pezizomycotina</taxon>
        <taxon>Sordariomycetes</taxon>
        <taxon>Sordariomycetidae</taxon>
        <taxon>Ophiostomatales</taxon>
        <taxon>Ophiostomataceae</taxon>
        <taxon>Ophiostoma</taxon>
    </lineage>
</organism>
<evidence type="ECO:0000256" key="1">
    <source>
        <dbReference type="ARBA" id="ARBA00004623"/>
    </source>
</evidence>
<keyword evidence="5" id="KW-0547">Nucleotide-binding</keyword>
<dbReference type="Pfam" id="PF00069">
    <property type="entry name" value="Pkinase"/>
    <property type="match status" value="1"/>
</dbReference>
<accession>S3CQJ5</accession>
<evidence type="ECO:0000256" key="6">
    <source>
        <dbReference type="ARBA" id="ARBA00022777"/>
    </source>
</evidence>
<dbReference type="VEuPathDB" id="FungiDB:F503_01646"/>
<dbReference type="Gene3D" id="1.10.510.10">
    <property type="entry name" value="Transferase(Phosphotransferase) domain 1"/>
    <property type="match status" value="2"/>
</dbReference>
<dbReference type="GO" id="GO:0005829">
    <property type="term" value="C:cytosol"/>
    <property type="evidence" value="ECO:0007669"/>
    <property type="project" value="TreeGrafter"/>
</dbReference>
<evidence type="ECO:0000313" key="14">
    <source>
        <dbReference type="Proteomes" id="UP000016923"/>
    </source>
</evidence>
<keyword evidence="7" id="KW-0067">ATP-binding</keyword>
<dbReference type="EMBL" id="KE148173">
    <property type="protein sequence ID" value="EPE02905.1"/>
    <property type="molecule type" value="Genomic_DNA"/>
</dbReference>
<evidence type="ECO:0000313" key="13">
    <source>
        <dbReference type="EMBL" id="EPE02905.1"/>
    </source>
</evidence>
<dbReference type="Proteomes" id="UP000016923">
    <property type="component" value="Unassembled WGS sequence"/>
</dbReference>
<evidence type="ECO:0000256" key="9">
    <source>
        <dbReference type="ARBA" id="ARBA00030237"/>
    </source>
</evidence>
<reference evidence="13 14" key="1">
    <citation type="journal article" date="2013" name="BMC Genomics">
        <title>The genome and transcriptome of the pine saprophyte Ophiostoma piceae, and a comparison with the bark beetle-associated pine pathogen Grosmannia clavigera.</title>
        <authorList>
            <person name="Haridas S."/>
            <person name="Wang Y."/>
            <person name="Lim L."/>
            <person name="Massoumi Alamouti S."/>
            <person name="Jackman S."/>
            <person name="Docking R."/>
            <person name="Robertson G."/>
            <person name="Birol I."/>
            <person name="Bohlmann J."/>
            <person name="Breuil C."/>
        </authorList>
    </citation>
    <scope>NUCLEOTIDE SEQUENCE [LARGE SCALE GENOMIC DNA]</scope>
    <source>
        <strain evidence="13 14">UAMH 11346</strain>
    </source>
</reference>
<evidence type="ECO:0000256" key="8">
    <source>
        <dbReference type="ARBA" id="ARBA00022927"/>
    </source>
</evidence>
<evidence type="ECO:0000259" key="12">
    <source>
        <dbReference type="PROSITE" id="PS50011"/>
    </source>
</evidence>
<dbReference type="SMART" id="SM00220">
    <property type="entry name" value="S_TKc"/>
    <property type="match status" value="1"/>
</dbReference>
<name>S3CQJ5_OPHP1</name>
<proteinExistence type="predicted"/>
<evidence type="ECO:0000256" key="3">
    <source>
        <dbReference type="ARBA" id="ARBA00022527"/>
    </source>
</evidence>
<dbReference type="GO" id="GO:0000045">
    <property type="term" value="P:autophagosome assembly"/>
    <property type="evidence" value="ECO:0007669"/>
    <property type="project" value="TreeGrafter"/>
</dbReference>
<dbReference type="EC" id="2.7.11.1" evidence="2"/>
<dbReference type="InterPro" id="IPR011009">
    <property type="entry name" value="Kinase-like_dom_sf"/>
</dbReference>
<dbReference type="eggNOG" id="KOG0581">
    <property type="taxonomic scope" value="Eukaryota"/>
</dbReference>
<dbReference type="OrthoDB" id="4062651at2759"/>
<dbReference type="GO" id="GO:0010506">
    <property type="term" value="P:regulation of autophagy"/>
    <property type="evidence" value="ECO:0007669"/>
    <property type="project" value="InterPro"/>
</dbReference>
<dbReference type="PROSITE" id="PS50011">
    <property type="entry name" value="PROTEIN_KINASE_DOM"/>
    <property type="match status" value="1"/>
</dbReference>
<feature type="domain" description="Protein kinase" evidence="12">
    <location>
        <begin position="156"/>
        <end position="414"/>
    </location>
</feature>
<sequence>MQRPLARIGTNRDCDIVLPEEFGQVELCFNVNSYSGEIVLHANVKNTTTSKKPRTAVDFRRRAWDKDDEEVRDILVHSGTQWAVVLHPDLTRPTSQQEKRQYRLQVGKAEFLIHPFDYGLGEHCPLPRQLNYMKSAFGFSGRSEYHHAIHMGVIKNVPIRRLGKGAQGVVWHVISTRNGYHFAQKKIDVGIYAESRILRDGLSATDVLKDEVILLQEIQGKQCSGNVSHIVPYLHTEGLEETTSEGVQIVTVYMDVYEGSLADMIASGKFRNLNEGMPLLMRMVKHMAIALSTLSSKNAIHRDVKPENILYNGDNFYLTEVYQAPEVLEGESHTTKVDVFSLGVTIAACLKSMQPTVIRDAYKTHKQTWPTYVSGILSVFGESQLASLVSKSWAERENPPQSAAPMDQWGRLILRNDDDAVVE</sequence>
<evidence type="ECO:0000256" key="10">
    <source>
        <dbReference type="ARBA" id="ARBA00047899"/>
    </source>
</evidence>
<dbReference type="InterPro" id="IPR045269">
    <property type="entry name" value="Atg1-like"/>
</dbReference>
<dbReference type="GO" id="GO:0005524">
    <property type="term" value="F:ATP binding"/>
    <property type="evidence" value="ECO:0007669"/>
    <property type="project" value="UniProtKB-KW"/>
</dbReference>
<keyword evidence="8" id="KW-0653">Protein transport</keyword>
<comment type="subcellular location">
    <subcellularLocation>
        <location evidence="1">Preautophagosomal structure membrane</location>
        <topology evidence="1">Peripheral membrane protein</topology>
    </subcellularLocation>
</comment>
<comment type="catalytic activity">
    <reaction evidence="11">
        <text>L-seryl-[protein] + ATP = O-phospho-L-seryl-[protein] + ADP + H(+)</text>
        <dbReference type="Rhea" id="RHEA:17989"/>
        <dbReference type="Rhea" id="RHEA-COMP:9863"/>
        <dbReference type="Rhea" id="RHEA-COMP:11604"/>
        <dbReference type="ChEBI" id="CHEBI:15378"/>
        <dbReference type="ChEBI" id="CHEBI:29999"/>
        <dbReference type="ChEBI" id="CHEBI:30616"/>
        <dbReference type="ChEBI" id="CHEBI:83421"/>
        <dbReference type="ChEBI" id="CHEBI:456216"/>
        <dbReference type="EC" id="2.7.11.1"/>
    </reaction>
</comment>
<dbReference type="HOGENOM" id="CLU_649071_0_0_1"/>